<dbReference type="PANTHER" id="PTHR36919:SF2">
    <property type="entry name" value="BLL6627 PROTEIN"/>
    <property type="match status" value="1"/>
</dbReference>
<evidence type="ECO:0000313" key="4">
    <source>
        <dbReference type="Proteomes" id="UP000598467"/>
    </source>
</evidence>
<dbReference type="Proteomes" id="UP000598467">
    <property type="component" value="Unassembled WGS sequence"/>
</dbReference>
<dbReference type="AlphaFoldDB" id="A0A926NYE3"/>
<keyword evidence="1" id="KW-0732">Signal</keyword>
<dbReference type="PANTHER" id="PTHR36919">
    <property type="entry name" value="BLR1215 PROTEIN"/>
    <property type="match status" value="1"/>
</dbReference>
<gene>
    <name evidence="3" type="ORF">HK439_06995</name>
</gene>
<name>A0A926NYE3_9HYPH</name>
<evidence type="ECO:0000259" key="2">
    <source>
        <dbReference type="Pfam" id="PF09917"/>
    </source>
</evidence>
<reference evidence="3" key="1">
    <citation type="submission" date="2020-05" db="EMBL/GenBank/DDBJ databases">
        <title>Identification of trans-AT polyketide cluster in two marine bacteria, producers of a novel glutaramide-containing polyketide sesbanimide D and analogs.</title>
        <authorList>
            <person name="Kacar D."/>
            <person name="Rodriguez P."/>
            <person name="Canedo L."/>
            <person name="Gonzalez E."/>
            <person name="Galan B."/>
            <person name="De La Calle F."/>
            <person name="Garcia J.L."/>
        </authorList>
    </citation>
    <scope>NUCLEOTIDE SEQUENCE</scope>
    <source>
        <strain evidence="3">PHM038</strain>
    </source>
</reference>
<dbReference type="Gene3D" id="2.40.128.520">
    <property type="match status" value="1"/>
</dbReference>
<dbReference type="EMBL" id="JABFCZ010000006">
    <property type="protein sequence ID" value="MBD1546003.1"/>
    <property type="molecule type" value="Genomic_DNA"/>
</dbReference>
<accession>A0A926NYE3</accession>
<organism evidence="3 4">
    <name type="scientific">Roseibium aggregatum</name>
    <dbReference type="NCBI Taxonomy" id="187304"/>
    <lineage>
        <taxon>Bacteria</taxon>
        <taxon>Pseudomonadati</taxon>
        <taxon>Pseudomonadota</taxon>
        <taxon>Alphaproteobacteria</taxon>
        <taxon>Hyphomicrobiales</taxon>
        <taxon>Stappiaceae</taxon>
        <taxon>Roseibium</taxon>
    </lineage>
</organism>
<proteinExistence type="predicted"/>
<sequence length="144" mass="15494">MTTRTARSHLIRLLLGGALLTATVAASHAADATGEWIRPSGSSKIRISPCGDALCGKLIWLREPRNDTQNPDPARRSRPLLGVQIVNAMKPTGTAGQWKGEVYNAEDGKTYTGYLKLTAPDSLKLQGCVLGGLICKGETWHRAK</sequence>
<comment type="caution">
    <text evidence="3">The sequence shown here is derived from an EMBL/GenBank/DDBJ whole genome shotgun (WGS) entry which is preliminary data.</text>
</comment>
<dbReference type="InterPro" id="IPR019223">
    <property type="entry name" value="DUF2147"/>
</dbReference>
<feature type="chain" id="PRO_5037916715" evidence="1">
    <location>
        <begin position="30"/>
        <end position="144"/>
    </location>
</feature>
<feature type="domain" description="DUF2147" evidence="2">
    <location>
        <begin position="34"/>
        <end position="142"/>
    </location>
</feature>
<evidence type="ECO:0000313" key="3">
    <source>
        <dbReference type="EMBL" id="MBD1546003.1"/>
    </source>
</evidence>
<dbReference type="Pfam" id="PF09917">
    <property type="entry name" value="DUF2147"/>
    <property type="match status" value="1"/>
</dbReference>
<feature type="signal peptide" evidence="1">
    <location>
        <begin position="1"/>
        <end position="29"/>
    </location>
</feature>
<protein>
    <submittedName>
        <fullName evidence="3">DUF2147 domain-containing protein</fullName>
    </submittedName>
</protein>
<evidence type="ECO:0000256" key="1">
    <source>
        <dbReference type="SAM" id="SignalP"/>
    </source>
</evidence>
<dbReference type="RefSeq" id="WP_190290670.1">
    <property type="nucleotide sequence ID" value="NZ_JABFCZ010000006.1"/>
</dbReference>